<evidence type="ECO:0000313" key="2">
    <source>
        <dbReference type="Proteomes" id="UP000825009"/>
    </source>
</evidence>
<proteinExistence type="predicted"/>
<dbReference type="Pfam" id="PF00302">
    <property type="entry name" value="CAT"/>
    <property type="match status" value="1"/>
</dbReference>
<reference evidence="1 2" key="1">
    <citation type="submission" date="2021-07" db="EMBL/GenBank/DDBJ databases">
        <title>A novel Jannaschia species isolated from marine dinoflagellate Ceratoperidinium margalefii.</title>
        <authorList>
            <person name="Jiang Y."/>
            <person name="Li Z."/>
        </authorList>
    </citation>
    <scope>NUCLEOTIDE SEQUENCE [LARGE SCALE GENOMIC DNA]</scope>
    <source>
        <strain evidence="1 2">J12C1-MA-4</strain>
    </source>
</reference>
<dbReference type="PANTHER" id="PTHR38474">
    <property type="entry name" value="SLR0299 PROTEIN"/>
    <property type="match status" value="1"/>
</dbReference>
<organism evidence="1 2">
    <name type="scientific">Gymnodinialimonas ceratoperidinii</name>
    <dbReference type="NCBI Taxonomy" id="2856823"/>
    <lineage>
        <taxon>Bacteria</taxon>
        <taxon>Pseudomonadati</taxon>
        <taxon>Pseudomonadota</taxon>
        <taxon>Alphaproteobacteria</taxon>
        <taxon>Rhodobacterales</taxon>
        <taxon>Paracoccaceae</taxon>
        <taxon>Gymnodinialimonas</taxon>
    </lineage>
</organism>
<sequence>MEHPVDLSSWPRAGQFHFFRGFQRPHFAVTSRIDVTHLMTRLKPAGVSPYRASLYGIGTGIHAVPELLMRFRGDSVIRHDAVDMSMTVPTARGSFSYAYVPYDPDFSRFGTTAKTLIDAAARTGDLAANTGERDDLCYMSCMPWLDYSSINNAMPGPDDCIPRVSWGKIVELDGKWSMAMTLEVHHALADGAHVGAFFTAVQEAMDSL</sequence>
<dbReference type="KEGG" id="gce:KYE46_01285"/>
<dbReference type="Proteomes" id="UP000825009">
    <property type="component" value="Chromosome"/>
</dbReference>
<dbReference type="RefSeq" id="WP_219002920.1">
    <property type="nucleotide sequence ID" value="NZ_CP079194.1"/>
</dbReference>
<dbReference type="EMBL" id="CP079194">
    <property type="protein sequence ID" value="QXT39925.1"/>
    <property type="molecule type" value="Genomic_DNA"/>
</dbReference>
<protein>
    <submittedName>
        <fullName evidence="1">Chloramphenicol acetyltransferase</fullName>
    </submittedName>
</protein>
<gene>
    <name evidence="1" type="ORF">KYE46_01285</name>
</gene>
<evidence type="ECO:0000313" key="1">
    <source>
        <dbReference type="EMBL" id="QXT39925.1"/>
    </source>
</evidence>
<name>A0A8F6YD14_9RHOB</name>
<dbReference type="GO" id="GO:0008811">
    <property type="term" value="F:chloramphenicol O-acetyltransferase activity"/>
    <property type="evidence" value="ECO:0007669"/>
    <property type="project" value="InterPro"/>
</dbReference>
<keyword evidence="2" id="KW-1185">Reference proteome</keyword>
<dbReference type="PANTHER" id="PTHR38474:SF1">
    <property type="entry name" value="SLR0299 PROTEIN"/>
    <property type="match status" value="1"/>
</dbReference>
<dbReference type="SMART" id="SM01059">
    <property type="entry name" value="CAT"/>
    <property type="match status" value="1"/>
</dbReference>
<accession>A0A8F6YD14</accession>
<dbReference type="AlphaFoldDB" id="A0A8F6YD14"/>
<dbReference type="InterPro" id="IPR001707">
    <property type="entry name" value="Cmp_AcTrfase"/>
</dbReference>